<evidence type="ECO:0000256" key="1">
    <source>
        <dbReference type="ARBA" id="ARBA00022432"/>
    </source>
</evidence>
<dbReference type="GO" id="GO:0004347">
    <property type="term" value="F:glucose-6-phosphate isomerase activity"/>
    <property type="evidence" value="ECO:0007669"/>
    <property type="project" value="InterPro"/>
</dbReference>
<dbReference type="PANTHER" id="PTHR11469:SF1">
    <property type="entry name" value="GLUCOSE-6-PHOSPHATE ISOMERASE"/>
    <property type="match status" value="1"/>
</dbReference>
<keyword evidence="2" id="KW-0324">Glycolysis</keyword>
<dbReference type="AlphaFoldDB" id="A0A6J5Z0Q8"/>
<gene>
    <name evidence="4" type="ORF">UFOPK4080_00563</name>
</gene>
<organism evidence="4">
    <name type="scientific">freshwater metagenome</name>
    <dbReference type="NCBI Taxonomy" id="449393"/>
    <lineage>
        <taxon>unclassified sequences</taxon>
        <taxon>metagenomes</taxon>
        <taxon>ecological metagenomes</taxon>
    </lineage>
</organism>
<dbReference type="Gene3D" id="3.40.50.10490">
    <property type="entry name" value="Glucose-6-phosphate isomerase like protein, domain 1"/>
    <property type="match status" value="2"/>
</dbReference>
<keyword evidence="1" id="KW-0312">Gluconeogenesis</keyword>
<accession>A0A6J5Z0Q8</accession>
<dbReference type="GO" id="GO:0006094">
    <property type="term" value="P:gluconeogenesis"/>
    <property type="evidence" value="ECO:0007669"/>
    <property type="project" value="UniProtKB-KW"/>
</dbReference>
<dbReference type="GO" id="GO:0097367">
    <property type="term" value="F:carbohydrate derivative binding"/>
    <property type="evidence" value="ECO:0007669"/>
    <property type="project" value="InterPro"/>
</dbReference>
<protein>
    <submittedName>
        <fullName evidence="4">Unannotated protein</fullName>
    </submittedName>
</protein>
<dbReference type="InterPro" id="IPR046348">
    <property type="entry name" value="SIS_dom_sf"/>
</dbReference>
<keyword evidence="3" id="KW-0413">Isomerase</keyword>
<evidence type="ECO:0000256" key="2">
    <source>
        <dbReference type="ARBA" id="ARBA00023152"/>
    </source>
</evidence>
<dbReference type="EMBL" id="CAESAG010000069">
    <property type="protein sequence ID" value="CAB4336171.1"/>
    <property type="molecule type" value="Genomic_DNA"/>
</dbReference>
<reference evidence="4" key="1">
    <citation type="submission" date="2020-05" db="EMBL/GenBank/DDBJ databases">
        <authorList>
            <person name="Chiriac C."/>
            <person name="Salcher M."/>
            <person name="Ghai R."/>
            <person name="Kavagutti S V."/>
        </authorList>
    </citation>
    <scope>NUCLEOTIDE SEQUENCE</scope>
</reference>
<dbReference type="PROSITE" id="PS51463">
    <property type="entry name" value="P_GLUCOSE_ISOMERASE_3"/>
    <property type="match status" value="1"/>
</dbReference>
<dbReference type="GO" id="GO:0005829">
    <property type="term" value="C:cytosol"/>
    <property type="evidence" value="ECO:0007669"/>
    <property type="project" value="TreeGrafter"/>
</dbReference>
<evidence type="ECO:0000256" key="3">
    <source>
        <dbReference type="ARBA" id="ARBA00023235"/>
    </source>
</evidence>
<dbReference type="PANTHER" id="PTHR11469">
    <property type="entry name" value="GLUCOSE-6-PHOSPHATE ISOMERASE"/>
    <property type="match status" value="1"/>
</dbReference>
<dbReference type="SUPFAM" id="SSF53697">
    <property type="entry name" value="SIS domain"/>
    <property type="match status" value="1"/>
</dbReference>
<name>A0A6J5Z0Q8_9ZZZZ</name>
<dbReference type="InterPro" id="IPR001672">
    <property type="entry name" value="G6P_Isomerase"/>
</dbReference>
<dbReference type="GO" id="GO:0006096">
    <property type="term" value="P:glycolytic process"/>
    <property type="evidence" value="ECO:0007669"/>
    <property type="project" value="UniProtKB-KW"/>
</dbReference>
<sequence>MKISGPLLKKVDRNSDLYKKLATAHPKIAEKDSTIWGSKAAPEAAVRLNWVDLPNASLSLLPEISALREKFSARSRFVLCGMGGSSLGPEVIAQSNGRELFIFDSTDPQYAAHAVGDDLSKTLVIVSSKSGSTIETSSQRALFEGKFLDAALDPREHILFVTDPGSPLDIEVRAAGFTVINADPNVGGRFSVLSAFGLVPSGLIGIDIENLLIDAEKEKEGFLADPSVILDIAYLLIAETKQYIAFTDDQSTFPGLSDWIEQLIAESTGKESVGRLPIATENAKVAKVGGALTVSFAGTGTDLIVEGNLGAHFIFWEWVTALLGAGLKIDPFNQPNVTEAKEQTAACLIEWGNQLPTFTPDCIDSGTEIFGDGQSLKDALATFIEDVKEGGYIAIMAYLDRNDEAELAELRSILAEKSGKPTSFGWGPRFLHSTGQFHKGGQKNGSFLQITGSTSIDFEIPGRPFTLKTLLFAQAIGDNRALATRKYPLLRLHLQSRGAGINQLLAAARSL</sequence>
<proteinExistence type="predicted"/>
<dbReference type="Pfam" id="PF00342">
    <property type="entry name" value="PGI"/>
    <property type="match status" value="1"/>
</dbReference>
<dbReference type="GO" id="GO:0051156">
    <property type="term" value="P:glucose 6-phosphate metabolic process"/>
    <property type="evidence" value="ECO:0007669"/>
    <property type="project" value="TreeGrafter"/>
</dbReference>
<evidence type="ECO:0000313" key="4">
    <source>
        <dbReference type="EMBL" id="CAB4336171.1"/>
    </source>
</evidence>
<dbReference type="GO" id="GO:0048029">
    <property type="term" value="F:monosaccharide binding"/>
    <property type="evidence" value="ECO:0007669"/>
    <property type="project" value="TreeGrafter"/>
</dbReference>